<dbReference type="Gene3D" id="3.20.20.120">
    <property type="entry name" value="Enolase-like C-terminal domain"/>
    <property type="match status" value="1"/>
</dbReference>
<evidence type="ECO:0000256" key="1">
    <source>
        <dbReference type="ARBA" id="ARBA00001968"/>
    </source>
</evidence>
<evidence type="ECO:0000313" key="9">
    <source>
        <dbReference type="Proteomes" id="UP000245252"/>
    </source>
</evidence>
<name>A0A2U2DNQ1_9HYPH</name>
<dbReference type="CDD" id="cd03317">
    <property type="entry name" value="NAAAR"/>
    <property type="match status" value="1"/>
</dbReference>
<reference evidence="8 9" key="1">
    <citation type="submission" date="2018-05" db="EMBL/GenBank/DDBJ databases">
        <title>The draft genome of strain NS-104.</title>
        <authorList>
            <person name="Hang P."/>
            <person name="Jiang J."/>
        </authorList>
    </citation>
    <scope>NUCLEOTIDE SEQUENCE [LARGE SCALE GENOMIC DNA]</scope>
    <source>
        <strain evidence="8 9">NS-104</strain>
    </source>
</reference>
<dbReference type="Gene3D" id="3.30.390.10">
    <property type="entry name" value="Enolase-like, N-terminal domain"/>
    <property type="match status" value="1"/>
</dbReference>
<dbReference type="Proteomes" id="UP000245252">
    <property type="component" value="Unassembled WGS sequence"/>
</dbReference>
<evidence type="ECO:0000256" key="4">
    <source>
        <dbReference type="ARBA" id="ARBA00023239"/>
    </source>
</evidence>
<comment type="caution">
    <text evidence="8">The sequence shown here is derived from an EMBL/GenBank/DDBJ whole genome shotgun (WGS) entry which is preliminary data.</text>
</comment>
<keyword evidence="2" id="KW-0479">Metal-binding</keyword>
<dbReference type="InterPro" id="IPR013342">
    <property type="entry name" value="Mandelate_racemase_C"/>
</dbReference>
<dbReference type="RefSeq" id="WP_109459746.1">
    <property type="nucleotide sequence ID" value="NZ_QFBC01000008.1"/>
</dbReference>
<sequence length="380" mass="41583">MKSTVTSREVRDHLRIDGAELRLVRLPLVTPFTISTGTMHEKIFPLLTLKADGLEGYAEGVMDPLPDYLEETVAGAMEFLRGALLPGVLGRRFANPHQLARQLEPWRGNMMARATLEMAFWDLWAKSLDLPLKTILGGEGDAVDVGVSLGIGSIEDTLGRVADHLAQGYKRIKLKIKPGHDLRLLEAVRSAFADIHLTADANSAYSLADSALLARLDAFDLDYIEQPLAWNDLHDHAVLQARINTPICLDESIRSPEDARKALQADAARVINIKVGRSGGHANAIRIHDLSAAFSVPVWCGGMLESGIGRAHNIHLSTLANFSKPGDTSSSSRYFHRDIVEEKLETTDGRMPVPAGPGIGVRLDSDFLETVTMSRESFRA</sequence>
<evidence type="ECO:0000256" key="2">
    <source>
        <dbReference type="ARBA" id="ARBA00022723"/>
    </source>
</evidence>
<evidence type="ECO:0000259" key="7">
    <source>
        <dbReference type="SMART" id="SM00922"/>
    </source>
</evidence>
<dbReference type="UniPathway" id="UPA00079"/>
<dbReference type="NCBIfam" id="TIGR01928">
    <property type="entry name" value="menC_lowGC_arch"/>
    <property type="match status" value="1"/>
</dbReference>
<accession>A0A2U2DNQ1</accession>
<protein>
    <recommendedName>
        <fullName evidence="5 6">o-succinylbenzoate synthase</fullName>
        <ecNumber evidence="5 6">4.2.1.113</ecNumber>
    </recommendedName>
</protein>
<comment type="cofactor">
    <cofactor evidence="1">
        <name>a divalent metal cation</name>
        <dbReference type="ChEBI" id="CHEBI:60240"/>
    </cofactor>
</comment>
<keyword evidence="9" id="KW-1185">Reference proteome</keyword>
<dbReference type="SMART" id="SM00922">
    <property type="entry name" value="MR_MLE"/>
    <property type="match status" value="1"/>
</dbReference>
<dbReference type="GO" id="GO:0043748">
    <property type="term" value="F:O-succinylbenzoate synthase activity"/>
    <property type="evidence" value="ECO:0007669"/>
    <property type="project" value="UniProtKB-EC"/>
</dbReference>
<dbReference type="InterPro" id="IPR029065">
    <property type="entry name" value="Enolase_C-like"/>
</dbReference>
<evidence type="ECO:0000256" key="5">
    <source>
        <dbReference type="ARBA" id="ARBA00029491"/>
    </source>
</evidence>
<dbReference type="PANTHER" id="PTHR48073">
    <property type="entry name" value="O-SUCCINYLBENZOATE SYNTHASE-RELATED"/>
    <property type="match status" value="1"/>
</dbReference>
<dbReference type="SUPFAM" id="SSF51604">
    <property type="entry name" value="Enolase C-terminal domain-like"/>
    <property type="match status" value="1"/>
</dbReference>
<dbReference type="PANTHER" id="PTHR48073:SF5">
    <property type="entry name" value="O-SUCCINYLBENZOATE SYNTHASE"/>
    <property type="match status" value="1"/>
</dbReference>
<dbReference type="GO" id="GO:0009234">
    <property type="term" value="P:menaquinone biosynthetic process"/>
    <property type="evidence" value="ECO:0007669"/>
    <property type="project" value="UniProtKB-UniRule"/>
</dbReference>
<dbReference type="AlphaFoldDB" id="A0A2U2DNQ1"/>
<dbReference type="SUPFAM" id="SSF54826">
    <property type="entry name" value="Enolase N-terminal domain-like"/>
    <property type="match status" value="1"/>
</dbReference>
<dbReference type="InterPro" id="IPR013341">
    <property type="entry name" value="Mandelate_racemase_N_dom"/>
</dbReference>
<organism evidence="8 9">
    <name type="scientific">Metarhizobium album</name>
    <dbReference type="NCBI Taxonomy" id="2182425"/>
    <lineage>
        <taxon>Bacteria</taxon>
        <taxon>Pseudomonadati</taxon>
        <taxon>Pseudomonadota</taxon>
        <taxon>Alphaproteobacteria</taxon>
        <taxon>Hyphomicrobiales</taxon>
        <taxon>Rhizobiaceae</taxon>
        <taxon>Metarhizobium</taxon>
    </lineage>
</organism>
<dbReference type="GO" id="GO:0046872">
    <property type="term" value="F:metal ion binding"/>
    <property type="evidence" value="ECO:0007669"/>
    <property type="project" value="UniProtKB-KW"/>
</dbReference>
<dbReference type="InterPro" id="IPR036849">
    <property type="entry name" value="Enolase-like_C_sf"/>
</dbReference>
<dbReference type="Pfam" id="PF02746">
    <property type="entry name" value="MR_MLE_N"/>
    <property type="match status" value="1"/>
</dbReference>
<feature type="domain" description="Mandelate racemase/muconate lactonizing enzyme C-terminal" evidence="7">
    <location>
        <begin position="155"/>
        <end position="246"/>
    </location>
</feature>
<evidence type="ECO:0000256" key="6">
    <source>
        <dbReference type="NCBIfam" id="TIGR01928"/>
    </source>
</evidence>
<dbReference type="SFLD" id="SFLDF00009">
    <property type="entry name" value="o-succinylbenzoate_synthase"/>
    <property type="match status" value="1"/>
</dbReference>
<dbReference type="GO" id="GO:0016854">
    <property type="term" value="F:racemase and epimerase activity"/>
    <property type="evidence" value="ECO:0007669"/>
    <property type="project" value="UniProtKB-ARBA"/>
</dbReference>
<dbReference type="Pfam" id="PF13378">
    <property type="entry name" value="MR_MLE_C"/>
    <property type="match status" value="1"/>
</dbReference>
<keyword evidence="3" id="KW-0460">Magnesium</keyword>
<dbReference type="SFLD" id="SFLDS00001">
    <property type="entry name" value="Enolase"/>
    <property type="match status" value="1"/>
</dbReference>
<gene>
    <name evidence="8" type="primary">menC</name>
    <name evidence="8" type="ORF">DEM27_18600</name>
</gene>
<dbReference type="EC" id="4.2.1.113" evidence="5 6"/>
<evidence type="ECO:0000313" key="8">
    <source>
        <dbReference type="EMBL" id="PWE54946.1"/>
    </source>
</evidence>
<dbReference type="EMBL" id="QFBC01000008">
    <property type="protein sequence ID" value="PWE54946.1"/>
    <property type="molecule type" value="Genomic_DNA"/>
</dbReference>
<keyword evidence="4" id="KW-0456">Lyase</keyword>
<dbReference type="SFLD" id="SFLDG00180">
    <property type="entry name" value="muconate_cycloisomerase"/>
    <property type="match status" value="1"/>
</dbReference>
<dbReference type="UniPathway" id="UPA01057">
    <property type="reaction ID" value="UER00165"/>
</dbReference>
<dbReference type="OrthoDB" id="9775913at2"/>
<proteinExistence type="predicted"/>
<evidence type="ECO:0000256" key="3">
    <source>
        <dbReference type="ARBA" id="ARBA00022842"/>
    </source>
</evidence>
<dbReference type="InterPro" id="IPR029017">
    <property type="entry name" value="Enolase-like_N"/>
</dbReference>
<dbReference type="InterPro" id="IPR010197">
    <property type="entry name" value="OSBS/NAAAR"/>
</dbReference>